<keyword evidence="4" id="KW-1185">Reference proteome</keyword>
<reference evidence="2" key="2">
    <citation type="submission" date="2020-08" db="EMBL/GenBank/DDBJ databases">
        <authorList>
            <person name="Shumante A."/>
            <person name="Zimin A.V."/>
            <person name="Puiu D."/>
            <person name="Salzberg S.L."/>
        </authorList>
    </citation>
    <scope>NUCLEOTIDE SEQUENCE</scope>
    <source>
        <strain evidence="2">WC2-LM</strain>
        <tissue evidence="2">Liver</tissue>
    </source>
</reference>
<dbReference type="Proteomes" id="UP000335636">
    <property type="component" value="Unassembled WGS sequence"/>
</dbReference>
<dbReference type="EMBL" id="WJEC01001949">
    <property type="protein sequence ID" value="KAF7477409.1"/>
    <property type="molecule type" value="Genomic_DNA"/>
</dbReference>
<feature type="compositionally biased region" description="Basic and acidic residues" evidence="1">
    <location>
        <begin position="1"/>
        <end position="10"/>
    </location>
</feature>
<evidence type="ECO:0000313" key="3">
    <source>
        <dbReference type="EMBL" id="VTJ72488.1"/>
    </source>
</evidence>
<organism evidence="3 4">
    <name type="scientific">Marmota monax</name>
    <name type="common">Woodchuck</name>
    <dbReference type="NCBI Taxonomy" id="9995"/>
    <lineage>
        <taxon>Eukaryota</taxon>
        <taxon>Metazoa</taxon>
        <taxon>Chordata</taxon>
        <taxon>Craniata</taxon>
        <taxon>Vertebrata</taxon>
        <taxon>Euteleostomi</taxon>
        <taxon>Mammalia</taxon>
        <taxon>Eutheria</taxon>
        <taxon>Euarchontoglires</taxon>
        <taxon>Glires</taxon>
        <taxon>Rodentia</taxon>
        <taxon>Sciuromorpha</taxon>
        <taxon>Sciuridae</taxon>
        <taxon>Xerinae</taxon>
        <taxon>Marmotini</taxon>
        <taxon>Marmota</taxon>
    </lineage>
</organism>
<feature type="region of interest" description="Disordered" evidence="1">
    <location>
        <begin position="1"/>
        <end position="47"/>
    </location>
</feature>
<protein>
    <submittedName>
        <fullName evidence="3">Uncharacterized protein</fullName>
    </submittedName>
</protein>
<evidence type="ECO:0000313" key="2">
    <source>
        <dbReference type="EMBL" id="KAF7477409.1"/>
    </source>
</evidence>
<evidence type="ECO:0000313" key="4">
    <source>
        <dbReference type="Proteomes" id="UP000335636"/>
    </source>
</evidence>
<reference evidence="3 4" key="1">
    <citation type="submission" date="2019-04" db="EMBL/GenBank/DDBJ databases">
        <authorList>
            <person name="Alioto T."/>
            <person name="Alioto T."/>
        </authorList>
    </citation>
    <scope>NUCLEOTIDE SEQUENCE [LARGE SCALE GENOMIC DNA]</scope>
</reference>
<sequence>MFLAQRKEAESLQGEGMGDEKREGKRVARIPAQGARRHVPPPAIPDRPRGFALTNLFPSSSCSSFLTKVNLSSQGLLPLSSTSSYYSSLLDN</sequence>
<name>A0A5E4BS84_MARMO</name>
<dbReference type="AlphaFoldDB" id="A0A5E4BS84"/>
<dbReference type="EMBL" id="CABDUW010000624">
    <property type="protein sequence ID" value="VTJ72488.1"/>
    <property type="molecule type" value="Genomic_DNA"/>
</dbReference>
<gene>
    <name evidence="2" type="ORF">GHT09_011543</name>
    <name evidence="3" type="ORF">MONAX_5E007357</name>
</gene>
<dbReference type="Proteomes" id="UP000662637">
    <property type="component" value="Unassembled WGS sequence"/>
</dbReference>
<proteinExistence type="predicted"/>
<accession>A0A5E4BS84</accession>
<evidence type="ECO:0000256" key="1">
    <source>
        <dbReference type="SAM" id="MobiDB-lite"/>
    </source>
</evidence>